<dbReference type="Ensembl" id="ENSCMIT00000023621.1">
    <property type="protein sequence ID" value="ENSCMIP00000023224.1"/>
    <property type="gene ID" value="ENSCMIG00000009880.1"/>
</dbReference>
<evidence type="ECO:0000256" key="11">
    <source>
        <dbReference type="ARBA" id="ARBA00023054"/>
    </source>
</evidence>
<reference evidence="21" key="5">
    <citation type="submission" date="2025-09" db="UniProtKB">
        <authorList>
            <consortium name="Ensembl"/>
        </authorList>
    </citation>
    <scope>IDENTIFICATION</scope>
</reference>
<keyword evidence="15" id="KW-0472">Membrane</keyword>
<reference evidence="21" key="4">
    <citation type="submission" date="2025-08" db="UniProtKB">
        <authorList>
            <consortium name="Ensembl"/>
        </authorList>
    </citation>
    <scope>IDENTIFICATION</scope>
</reference>
<dbReference type="InterPro" id="IPR001401">
    <property type="entry name" value="Dynamin_GTPase"/>
</dbReference>
<keyword evidence="5" id="KW-0053">Apoptosis</keyword>
<sequence length="931" mass="107774">MDNFFCLFCSSLVCKHLVQGNTAVRMKFPAQRLHSLTRSIHHLHTPCTYPHRPHWNPAARLYSTLSRPPAKTSRLFPPNIGYYPYRNFVIARLATRLLRIRYLVLGSAVGGGYTAKKTYEQWKEMLPDLSEYKWVVPDFIWELDEHVDLGELLYPCTSLLYSFACYIIDLFVHWMDLYSEVKGVSDLLLLLGCGCLNDMVIFLSHAFSLSLSAQQLKYQRILERLEKENKELRKHVLQKDVKGIHQRKMKKSLIDLYSEVLDILSDYDSNYNTQDHLPRVVVVGDQSAGKTSVLEMIAQARIFPRGSGEMMTRAPVKVTLSEGPHHVAIFKDSSREFDLTKEEDLAALRHETEIRMRSSVKEGQTVSPETISLSVKGPGLQRMVLVDLPGVISTVTSGMAPDTRETIFSISKAYMQNPNAIILCIQDGSVDAERSIVTDLVSQMDPHGKRTIFVLTKVDLAEKNLASNPSRIQQIVEGKLFPMKALGYFAVVTGRGNVNEGIDSIKDYEGDFFQNSTLLKTGMLKAHQVTTKNLSLAVSDCFWKMVRESVEQQADAFKATRFNLETEWKNNYPRLRELDRNELYEKAKNEILDEVISLSQVTPKHWEEILQRKLWERVSTHVIENIYLPAAQTVNAGTFNTTVDIKLKQWTDKQLPHKALEVAWEALEDEFARFMSEHKGKDHDDIFDKLKHAVKDESIKRHKWNERAQDSLRVIQHNALEDRSISDKQQWDAAIQFMEDTLQSRLRDTDSVIRDMVGPDWQERWFYWKSKAPEQHVRNETKNELERLLKINEEHTAYLANDEVTTVRKNLEAKSVAVDPILIKDTWHQIFRKHFLKKALNHCNLCRRGFYYYQRHFVDSELECNDVVLFWRIQRMLGITANTLRQQLTNTEVRRLEKNVKEVLEDFAENNKKKAELLTGRRVQLAEDLSE</sequence>
<dbReference type="InterPro" id="IPR030381">
    <property type="entry name" value="G_DYNAMIN_dom"/>
</dbReference>
<comment type="subcellular location">
    <subcellularLocation>
        <location evidence="1">Mitochondrion inner membrane</location>
        <topology evidence="1">Single-pass membrane protein</topology>
    </subcellularLocation>
    <subcellularLocation>
        <location evidence="2">Mitochondrion intermembrane space</location>
    </subcellularLocation>
</comment>
<dbReference type="EC" id="3.6.5.5" evidence="3"/>
<gene>
    <name evidence="21" type="primary">opa1</name>
</gene>
<dbReference type="GO" id="GO:0016559">
    <property type="term" value="P:peroxisome fission"/>
    <property type="evidence" value="ECO:0007669"/>
    <property type="project" value="TreeGrafter"/>
</dbReference>
<evidence type="ECO:0000256" key="14">
    <source>
        <dbReference type="ARBA" id="ARBA00023134"/>
    </source>
</evidence>
<dbReference type="InterPro" id="IPR045817">
    <property type="entry name" value="OPA1_C"/>
</dbReference>
<evidence type="ECO:0000313" key="21">
    <source>
        <dbReference type="Ensembl" id="ENSCMIP00000023224.1"/>
    </source>
</evidence>
<organism evidence="21 22">
    <name type="scientific">Callorhinchus milii</name>
    <name type="common">Ghost shark</name>
    <dbReference type="NCBI Taxonomy" id="7868"/>
    <lineage>
        <taxon>Eukaryota</taxon>
        <taxon>Metazoa</taxon>
        <taxon>Chordata</taxon>
        <taxon>Craniata</taxon>
        <taxon>Vertebrata</taxon>
        <taxon>Chondrichthyes</taxon>
        <taxon>Holocephali</taxon>
        <taxon>Chimaeriformes</taxon>
        <taxon>Callorhinchidae</taxon>
        <taxon>Callorhinchus</taxon>
    </lineage>
</organism>
<dbReference type="InterPro" id="IPR027417">
    <property type="entry name" value="P-loop_NTPase"/>
</dbReference>
<dbReference type="Pfam" id="PF00350">
    <property type="entry name" value="Dynamin_N"/>
    <property type="match status" value="1"/>
</dbReference>
<accession>A0A4W3I085</accession>
<evidence type="ECO:0000256" key="15">
    <source>
        <dbReference type="ARBA" id="ARBA00023136"/>
    </source>
</evidence>
<dbReference type="GO" id="GO:0000266">
    <property type="term" value="P:mitochondrial fission"/>
    <property type="evidence" value="ECO:0007669"/>
    <property type="project" value="TreeGrafter"/>
</dbReference>
<dbReference type="CDD" id="cd08771">
    <property type="entry name" value="DLP_1"/>
    <property type="match status" value="1"/>
</dbReference>
<name>A0A4W3I085_CALMI</name>
<evidence type="ECO:0000256" key="8">
    <source>
        <dbReference type="ARBA" id="ARBA00022801"/>
    </source>
</evidence>
<keyword evidence="11 19" id="KW-0175">Coiled coil</keyword>
<dbReference type="FunFam" id="3.40.50.300:FF:000171">
    <property type="entry name" value="Dynamin-like 120 kDa protein, mitochondrial"/>
    <property type="match status" value="1"/>
</dbReference>
<evidence type="ECO:0000256" key="9">
    <source>
        <dbReference type="ARBA" id="ARBA00022946"/>
    </source>
</evidence>
<evidence type="ECO:0000256" key="10">
    <source>
        <dbReference type="ARBA" id="ARBA00022989"/>
    </source>
</evidence>
<dbReference type="GO" id="GO:0005758">
    <property type="term" value="C:mitochondrial intermembrane space"/>
    <property type="evidence" value="ECO:0007669"/>
    <property type="project" value="UniProtKB-SubCell"/>
</dbReference>
<feature type="coiled-coil region" evidence="19">
    <location>
        <begin position="211"/>
        <end position="242"/>
    </location>
</feature>
<evidence type="ECO:0000256" key="13">
    <source>
        <dbReference type="ARBA" id="ARBA00023128"/>
    </source>
</evidence>
<feature type="coiled-coil region" evidence="19">
    <location>
        <begin position="886"/>
        <end position="913"/>
    </location>
</feature>
<evidence type="ECO:0000256" key="5">
    <source>
        <dbReference type="ARBA" id="ARBA00022703"/>
    </source>
</evidence>
<protein>
    <recommendedName>
        <fullName evidence="17">Dynamin-like GTPase OPA1, mitochondrial</fullName>
        <ecNumber evidence="3">3.6.5.5</ecNumber>
    </recommendedName>
</protein>
<evidence type="ECO:0000256" key="2">
    <source>
        <dbReference type="ARBA" id="ARBA00004569"/>
    </source>
</evidence>
<evidence type="ECO:0000256" key="3">
    <source>
        <dbReference type="ARBA" id="ARBA00011980"/>
    </source>
</evidence>
<keyword evidence="16" id="KW-1015">Disulfide bond</keyword>
<keyword evidence="12" id="KW-0446">Lipid-binding</keyword>
<dbReference type="GO" id="GO:0005525">
    <property type="term" value="F:GTP binding"/>
    <property type="evidence" value="ECO:0007669"/>
    <property type="project" value="UniProtKB-KW"/>
</dbReference>
<keyword evidence="10" id="KW-1133">Transmembrane helix</keyword>
<dbReference type="InterPro" id="IPR045063">
    <property type="entry name" value="Dynamin_N"/>
</dbReference>
<dbReference type="GO" id="GO:0006897">
    <property type="term" value="P:endocytosis"/>
    <property type="evidence" value="ECO:0007669"/>
    <property type="project" value="TreeGrafter"/>
</dbReference>
<dbReference type="GO" id="GO:0006915">
    <property type="term" value="P:apoptotic process"/>
    <property type="evidence" value="ECO:0007669"/>
    <property type="project" value="UniProtKB-KW"/>
</dbReference>
<proteinExistence type="predicted"/>
<dbReference type="GO" id="GO:0005874">
    <property type="term" value="C:microtubule"/>
    <property type="evidence" value="ECO:0007669"/>
    <property type="project" value="TreeGrafter"/>
</dbReference>
<reference evidence="22" key="2">
    <citation type="journal article" date="2007" name="PLoS Biol.">
        <title>Survey sequencing and comparative analysis of the elephant shark (Callorhinchus milii) genome.</title>
        <authorList>
            <person name="Venkatesh B."/>
            <person name="Kirkness E.F."/>
            <person name="Loh Y.H."/>
            <person name="Halpern A.L."/>
            <person name="Lee A.P."/>
            <person name="Johnson J."/>
            <person name="Dandona N."/>
            <person name="Viswanathan L.D."/>
            <person name="Tay A."/>
            <person name="Venter J.C."/>
            <person name="Strausberg R.L."/>
            <person name="Brenner S."/>
        </authorList>
    </citation>
    <scope>NUCLEOTIDE SEQUENCE [LARGE SCALE GENOMIC DNA]</scope>
</reference>
<keyword evidence="14" id="KW-0342">GTP-binding</keyword>
<dbReference type="GO" id="GO:0005743">
    <property type="term" value="C:mitochondrial inner membrane"/>
    <property type="evidence" value="ECO:0007669"/>
    <property type="project" value="UniProtKB-SubCell"/>
</dbReference>
<dbReference type="Pfam" id="PF19434">
    <property type="entry name" value="OPA1_C"/>
    <property type="match status" value="1"/>
</dbReference>
<dbReference type="GO" id="GO:0003924">
    <property type="term" value="F:GTPase activity"/>
    <property type="evidence" value="ECO:0007669"/>
    <property type="project" value="InterPro"/>
</dbReference>
<evidence type="ECO:0000256" key="7">
    <source>
        <dbReference type="ARBA" id="ARBA00022792"/>
    </source>
</evidence>
<comment type="catalytic activity">
    <reaction evidence="18">
        <text>GTP + H2O = GDP + phosphate + H(+)</text>
        <dbReference type="Rhea" id="RHEA:19669"/>
        <dbReference type="ChEBI" id="CHEBI:15377"/>
        <dbReference type="ChEBI" id="CHEBI:15378"/>
        <dbReference type="ChEBI" id="CHEBI:37565"/>
        <dbReference type="ChEBI" id="CHEBI:43474"/>
        <dbReference type="ChEBI" id="CHEBI:58189"/>
        <dbReference type="EC" id="3.6.5.5"/>
    </reaction>
</comment>
<keyword evidence="13" id="KW-0496">Mitochondrion</keyword>
<dbReference type="PROSITE" id="PS51718">
    <property type="entry name" value="G_DYNAMIN_2"/>
    <property type="match status" value="1"/>
</dbReference>
<dbReference type="Proteomes" id="UP000314986">
    <property type="component" value="Unassembled WGS sequence"/>
</dbReference>
<reference evidence="22" key="1">
    <citation type="journal article" date="2006" name="Science">
        <title>Ancient noncoding elements conserved in the human genome.</title>
        <authorList>
            <person name="Venkatesh B."/>
            <person name="Kirkness E.F."/>
            <person name="Loh Y.H."/>
            <person name="Halpern A.L."/>
            <person name="Lee A.P."/>
            <person name="Johnson J."/>
            <person name="Dandona N."/>
            <person name="Viswanathan L.D."/>
            <person name="Tay A."/>
            <person name="Venter J.C."/>
            <person name="Strausberg R.L."/>
            <person name="Brenner S."/>
        </authorList>
    </citation>
    <scope>NUCLEOTIDE SEQUENCE [LARGE SCALE GENOMIC DNA]</scope>
</reference>
<reference evidence="22" key="3">
    <citation type="journal article" date="2014" name="Nature">
        <title>Elephant shark genome provides unique insights into gnathostome evolution.</title>
        <authorList>
            <consortium name="International Elephant Shark Genome Sequencing Consortium"/>
            <person name="Venkatesh B."/>
            <person name="Lee A.P."/>
            <person name="Ravi V."/>
            <person name="Maurya A.K."/>
            <person name="Lian M.M."/>
            <person name="Swann J.B."/>
            <person name="Ohta Y."/>
            <person name="Flajnik M.F."/>
            <person name="Sutoh Y."/>
            <person name="Kasahara M."/>
            <person name="Hoon S."/>
            <person name="Gangu V."/>
            <person name="Roy S.W."/>
            <person name="Irimia M."/>
            <person name="Korzh V."/>
            <person name="Kondrychyn I."/>
            <person name="Lim Z.W."/>
            <person name="Tay B.H."/>
            <person name="Tohari S."/>
            <person name="Kong K.W."/>
            <person name="Ho S."/>
            <person name="Lorente-Galdos B."/>
            <person name="Quilez J."/>
            <person name="Marques-Bonet T."/>
            <person name="Raney B.J."/>
            <person name="Ingham P.W."/>
            <person name="Tay A."/>
            <person name="Hillier L.W."/>
            <person name="Minx P."/>
            <person name="Boehm T."/>
            <person name="Wilson R.K."/>
            <person name="Brenner S."/>
            <person name="Warren W.C."/>
        </authorList>
    </citation>
    <scope>NUCLEOTIDE SEQUENCE [LARGE SCALE GENOMIC DNA]</scope>
</reference>
<evidence type="ECO:0000256" key="6">
    <source>
        <dbReference type="ARBA" id="ARBA00022741"/>
    </source>
</evidence>
<dbReference type="GO" id="GO:0008289">
    <property type="term" value="F:lipid binding"/>
    <property type="evidence" value="ECO:0007669"/>
    <property type="project" value="UniProtKB-KW"/>
</dbReference>
<evidence type="ECO:0000256" key="17">
    <source>
        <dbReference type="ARBA" id="ARBA00044791"/>
    </source>
</evidence>
<dbReference type="PANTHER" id="PTHR11566">
    <property type="entry name" value="DYNAMIN"/>
    <property type="match status" value="1"/>
</dbReference>
<evidence type="ECO:0000313" key="22">
    <source>
        <dbReference type="Proteomes" id="UP000314986"/>
    </source>
</evidence>
<dbReference type="AlphaFoldDB" id="A0A4W3I085"/>
<dbReference type="PANTHER" id="PTHR11566:SF67">
    <property type="entry name" value="DYNAMIN-LIKE 120 KDA PROTEIN, MITOCHONDRIAL"/>
    <property type="match status" value="1"/>
</dbReference>
<dbReference type="SUPFAM" id="SSF52540">
    <property type="entry name" value="P-loop containing nucleoside triphosphate hydrolases"/>
    <property type="match status" value="1"/>
</dbReference>
<dbReference type="GO" id="GO:0048312">
    <property type="term" value="P:intracellular distribution of mitochondria"/>
    <property type="evidence" value="ECO:0007669"/>
    <property type="project" value="TreeGrafter"/>
</dbReference>
<dbReference type="GO" id="GO:0008017">
    <property type="term" value="F:microtubule binding"/>
    <property type="evidence" value="ECO:0007669"/>
    <property type="project" value="TreeGrafter"/>
</dbReference>
<keyword evidence="9" id="KW-0809">Transit peptide</keyword>
<keyword evidence="6" id="KW-0547">Nucleotide-binding</keyword>
<evidence type="ECO:0000256" key="12">
    <source>
        <dbReference type="ARBA" id="ARBA00023121"/>
    </source>
</evidence>
<keyword evidence="4" id="KW-0812">Transmembrane</keyword>
<feature type="domain" description="Dynamin-type G" evidence="20">
    <location>
        <begin position="274"/>
        <end position="551"/>
    </location>
</feature>
<evidence type="ECO:0000256" key="1">
    <source>
        <dbReference type="ARBA" id="ARBA00004434"/>
    </source>
</evidence>
<dbReference type="InterPro" id="IPR022812">
    <property type="entry name" value="Dynamin"/>
</dbReference>
<evidence type="ECO:0000256" key="4">
    <source>
        <dbReference type="ARBA" id="ARBA00022692"/>
    </source>
</evidence>
<keyword evidence="7" id="KW-0999">Mitochondrion inner membrane</keyword>
<keyword evidence="22" id="KW-1185">Reference proteome</keyword>
<dbReference type="PRINTS" id="PR00195">
    <property type="entry name" value="DYNAMIN"/>
</dbReference>
<dbReference type="Gene3D" id="3.40.50.300">
    <property type="entry name" value="P-loop containing nucleotide triphosphate hydrolases"/>
    <property type="match status" value="1"/>
</dbReference>
<keyword evidence="8" id="KW-0378">Hydrolase</keyword>
<evidence type="ECO:0000256" key="19">
    <source>
        <dbReference type="SAM" id="Coils"/>
    </source>
</evidence>
<evidence type="ECO:0000256" key="18">
    <source>
        <dbReference type="ARBA" id="ARBA00048040"/>
    </source>
</evidence>
<evidence type="ECO:0000256" key="16">
    <source>
        <dbReference type="ARBA" id="ARBA00023157"/>
    </source>
</evidence>
<dbReference type="GeneTree" id="ENSGT00550000074851"/>
<dbReference type="SMART" id="SM00053">
    <property type="entry name" value="DYNc"/>
    <property type="match status" value="1"/>
</dbReference>
<evidence type="ECO:0000259" key="20">
    <source>
        <dbReference type="PROSITE" id="PS51718"/>
    </source>
</evidence>
<dbReference type="GO" id="GO:0008053">
    <property type="term" value="P:mitochondrial fusion"/>
    <property type="evidence" value="ECO:0007669"/>
    <property type="project" value="TreeGrafter"/>
</dbReference>